<protein>
    <submittedName>
        <fullName evidence="3">Uncharacterized protein</fullName>
    </submittedName>
</protein>
<feature type="transmembrane region" description="Helical" evidence="2">
    <location>
        <begin position="232"/>
        <end position="254"/>
    </location>
</feature>
<organism evidence="3 4">
    <name type="scientific">Heterodera schachtii</name>
    <name type="common">Sugarbeet cyst nematode worm</name>
    <name type="synonym">Tylenchus schachtii</name>
    <dbReference type="NCBI Taxonomy" id="97005"/>
    <lineage>
        <taxon>Eukaryota</taxon>
        <taxon>Metazoa</taxon>
        <taxon>Ecdysozoa</taxon>
        <taxon>Nematoda</taxon>
        <taxon>Chromadorea</taxon>
        <taxon>Rhabditida</taxon>
        <taxon>Tylenchina</taxon>
        <taxon>Tylenchomorpha</taxon>
        <taxon>Tylenchoidea</taxon>
        <taxon>Heteroderidae</taxon>
        <taxon>Heteroderinae</taxon>
        <taxon>Heterodera</taxon>
    </lineage>
</organism>
<proteinExistence type="predicted"/>
<keyword evidence="4" id="KW-1185">Reference proteome</keyword>
<dbReference type="Proteomes" id="UP001620645">
    <property type="component" value="Unassembled WGS sequence"/>
</dbReference>
<dbReference type="AlphaFoldDB" id="A0ABD2I569"/>
<comment type="caution">
    <text evidence="3">The sequence shown here is derived from an EMBL/GenBank/DDBJ whole genome shotgun (WGS) entry which is preliminary data.</text>
</comment>
<keyword evidence="2" id="KW-0472">Membrane</keyword>
<feature type="transmembrane region" description="Helical" evidence="2">
    <location>
        <begin position="275"/>
        <end position="294"/>
    </location>
</feature>
<feature type="transmembrane region" description="Helical" evidence="2">
    <location>
        <begin position="67"/>
        <end position="86"/>
    </location>
</feature>
<name>A0ABD2I569_HETSC</name>
<accession>A0ABD2I569</accession>
<feature type="transmembrane region" description="Helical" evidence="2">
    <location>
        <begin position="164"/>
        <end position="181"/>
    </location>
</feature>
<evidence type="ECO:0000313" key="4">
    <source>
        <dbReference type="Proteomes" id="UP001620645"/>
    </source>
</evidence>
<keyword evidence="2" id="KW-0812">Transmembrane</keyword>
<feature type="region of interest" description="Disordered" evidence="1">
    <location>
        <begin position="398"/>
        <end position="433"/>
    </location>
</feature>
<gene>
    <name evidence="3" type="ORF">niasHS_017629</name>
</gene>
<evidence type="ECO:0000256" key="1">
    <source>
        <dbReference type="SAM" id="MobiDB-lite"/>
    </source>
</evidence>
<reference evidence="3 4" key="1">
    <citation type="submission" date="2024-10" db="EMBL/GenBank/DDBJ databases">
        <authorList>
            <person name="Kim D."/>
        </authorList>
    </citation>
    <scope>NUCLEOTIDE SEQUENCE [LARGE SCALE GENOMIC DNA]</scope>
    <source>
        <strain evidence="3">Taebaek</strain>
    </source>
</reference>
<dbReference type="EMBL" id="JBICCN010000373">
    <property type="protein sequence ID" value="KAL3072655.1"/>
    <property type="molecule type" value="Genomic_DNA"/>
</dbReference>
<evidence type="ECO:0000256" key="2">
    <source>
        <dbReference type="SAM" id="Phobius"/>
    </source>
</evidence>
<feature type="transmembrane region" description="Helical" evidence="2">
    <location>
        <begin position="318"/>
        <end position="345"/>
    </location>
</feature>
<feature type="compositionally biased region" description="Basic and acidic residues" evidence="1">
    <location>
        <begin position="402"/>
        <end position="421"/>
    </location>
</feature>
<feature type="transmembrane region" description="Helical" evidence="2">
    <location>
        <begin position="193"/>
        <end position="212"/>
    </location>
</feature>
<evidence type="ECO:0000313" key="3">
    <source>
        <dbReference type="EMBL" id="KAL3072655.1"/>
    </source>
</evidence>
<sequence length="433" mass="48446">MPSSAGSSPLPPPPAPVVPSSDIWVGNLLFHRSNRSLKYAADGSLLIMSDAIEWSDVGKRLFVSLDWLLTWTVSIALNFFVLYLSLGKSRQQIHIQKVQFLVGSLAVCNTLLSLGLLVHTLLLDVFYDVDSFDTLLFLTRPPHPKNSLWQFAKFFIQTELVDNILIAQQFVLLLVSIDRYLTLFKRYSADANPPAVCAIVSTIPFVAAFLPLDVHLLCLWTEHRTANLIRLLSLFCPLLLSLVFSGCALVGLFLNRLLLRRFFGSLSVDHLSLPLFCLLCVDAIGKFGIFLQLLSTNLSIQITTGAADEKAQLGAIGFYYSLSHCLLMASPLFHAFLSLCCVTFYQKRICGIVRRFIRQRRKPKLNYASETMRSIIADQTRARQMRTGVWENGKVAGKMAGGRKEGTDGHLSKTNETDGNWRENGGNETKLWK</sequence>
<keyword evidence="2" id="KW-1133">Transmembrane helix</keyword>
<feature type="transmembrane region" description="Helical" evidence="2">
    <location>
        <begin position="98"/>
        <end position="122"/>
    </location>
</feature>